<gene>
    <name evidence="3" type="ORF">AB5L97_09900</name>
</gene>
<proteinExistence type="predicted"/>
<dbReference type="Gene3D" id="3.10.560.10">
    <property type="entry name" value="Outer membrane lipoprotein wza domain like"/>
    <property type="match status" value="1"/>
</dbReference>
<evidence type="ECO:0000256" key="1">
    <source>
        <dbReference type="SAM" id="MobiDB-lite"/>
    </source>
</evidence>
<feature type="domain" description="Helix-hairpin-helix DNA-binding motif class 1" evidence="2">
    <location>
        <begin position="167"/>
        <end position="186"/>
    </location>
</feature>
<dbReference type="GO" id="GO:0015628">
    <property type="term" value="P:protein secretion by the type II secretion system"/>
    <property type="evidence" value="ECO:0007669"/>
    <property type="project" value="TreeGrafter"/>
</dbReference>
<sequence>MSVRLAAVVAVLLSATCGAWWWLAGSAGPDVRPVTAVGAAQAHGGTDSASGTQTGMARPTGPGAPPAAGGPTVHVVGAVSAPGVYHLVPGARVYEAIAAAGGATPAADTNRLNLAATVEDGTRIRIPAVGDPEVPESAGTVPTGAAPGGAATGATGGKVDINTATVAELATLPRVGPVLAQRIVDFRTAHGRFAEPEGLDAVSGIGPKMLESILPMVTVR</sequence>
<dbReference type="InterPro" id="IPR010994">
    <property type="entry name" value="RuvA_2-like"/>
</dbReference>
<organism evidence="3">
    <name type="scientific">Sinomonas puerhi</name>
    <dbReference type="NCBI Taxonomy" id="3238584"/>
    <lineage>
        <taxon>Bacteria</taxon>
        <taxon>Bacillati</taxon>
        <taxon>Actinomycetota</taxon>
        <taxon>Actinomycetes</taxon>
        <taxon>Micrococcales</taxon>
        <taxon>Micrococcaceae</taxon>
        <taxon>Sinomonas</taxon>
    </lineage>
</organism>
<dbReference type="PANTHER" id="PTHR21180">
    <property type="entry name" value="ENDONUCLEASE/EXONUCLEASE/PHOSPHATASE FAMILY DOMAIN-CONTAINING PROTEIN 1"/>
    <property type="match status" value="1"/>
</dbReference>
<dbReference type="InterPro" id="IPR003583">
    <property type="entry name" value="Hlx-hairpin-Hlx_DNA-bd_motif"/>
</dbReference>
<dbReference type="Pfam" id="PF10531">
    <property type="entry name" value="SLBB"/>
    <property type="match status" value="1"/>
</dbReference>
<protein>
    <submittedName>
        <fullName evidence="3">ComEA family DNA-binding protein</fullName>
    </submittedName>
</protein>
<dbReference type="Gene3D" id="1.10.150.320">
    <property type="entry name" value="Photosystem II 12 kDa extrinsic protein"/>
    <property type="match status" value="1"/>
</dbReference>
<dbReference type="GO" id="GO:0003677">
    <property type="term" value="F:DNA binding"/>
    <property type="evidence" value="ECO:0007669"/>
    <property type="project" value="UniProtKB-KW"/>
</dbReference>
<dbReference type="InterPro" id="IPR019554">
    <property type="entry name" value="Soluble_ligand-bd"/>
</dbReference>
<feature type="region of interest" description="Disordered" evidence="1">
    <location>
        <begin position="39"/>
        <end position="69"/>
    </location>
</feature>
<dbReference type="GO" id="GO:0006281">
    <property type="term" value="P:DNA repair"/>
    <property type="evidence" value="ECO:0007669"/>
    <property type="project" value="InterPro"/>
</dbReference>
<dbReference type="AlphaFoldDB" id="A0AB39KY77"/>
<dbReference type="SMART" id="SM00278">
    <property type="entry name" value="HhH1"/>
    <property type="match status" value="2"/>
</dbReference>
<name>A0AB39KY77_9MICC</name>
<accession>A0AB39KY77</accession>
<dbReference type="RefSeq" id="WP_369044590.1">
    <property type="nucleotide sequence ID" value="NZ_CP163302.1"/>
</dbReference>
<evidence type="ECO:0000313" key="3">
    <source>
        <dbReference type="EMBL" id="XDP43640.1"/>
    </source>
</evidence>
<feature type="domain" description="Helix-hairpin-helix DNA-binding motif class 1" evidence="2">
    <location>
        <begin position="197"/>
        <end position="216"/>
    </location>
</feature>
<keyword evidence="3" id="KW-0238">DNA-binding</keyword>
<dbReference type="KEGG" id="spue:AB5L97_09900"/>
<dbReference type="PANTHER" id="PTHR21180:SF32">
    <property type="entry name" value="ENDONUCLEASE_EXONUCLEASE_PHOSPHATASE FAMILY DOMAIN-CONTAINING PROTEIN 1"/>
    <property type="match status" value="1"/>
</dbReference>
<dbReference type="GO" id="GO:0015627">
    <property type="term" value="C:type II protein secretion system complex"/>
    <property type="evidence" value="ECO:0007669"/>
    <property type="project" value="TreeGrafter"/>
</dbReference>
<dbReference type="InterPro" id="IPR051675">
    <property type="entry name" value="Endo/Exo/Phosphatase_dom_1"/>
</dbReference>
<dbReference type="SUPFAM" id="SSF47781">
    <property type="entry name" value="RuvA domain 2-like"/>
    <property type="match status" value="1"/>
</dbReference>
<dbReference type="Pfam" id="PF12836">
    <property type="entry name" value="HHH_3"/>
    <property type="match status" value="1"/>
</dbReference>
<feature type="region of interest" description="Disordered" evidence="1">
    <location>
        <begin position="129"/>
        <end position="154"/>
    </location>
</feature>
<reference evidence="3" key="1">
    <citation type="submission" date="2024-07" db="EMBL/GenBank/DDBJ databases">
        <authorList>
            <person name="fu j."/>
        </authorList>
    </citation>
    <scope>NUCLEOTIDE SEQUENCE</scope>
    <source>
        <strain evidence="3">P10A9</strain>
    </source>
</reference>
<dbReference type="EMBL" id="CP163302">
    <property type="protein sequence ID" value="XDP43640.1"/>
    <property type="molecule type" value="Genomic_DNA"/>
</dbReference>
<evidence type="ECO:0000259" key="2">
    <source>
        <dbReference type="SMART" id="SM00278"/>
    </source>
</evidence>